<keyword evidence="2" id="KW-1185">Reference proteome</keyword>
<organism evidence="1 2">
    <name type="scientific">Serinibacter arcticus</name>
    <dbReference type="NCBI Taxonomy" id="1655435"/>
    <lineage>
        <taxon>Bacteria</taxon>
        <taxon>Bacillati</taxon>
        <taxon>Actinomycetota</taxon>
        <taxon>Actinomycetes</taxon>
        <taxon>Micrococcales</taxon>
        <taxon>Beutenbergiaceae</taxon>
        <taxon>Serinibacter</taxon>
    </lineage>
</organism>
<keyword evidence="1" id="KW-0132">Cell division</keyword>
<name>A0A4Z1DZE8_9MICO</name>
<gene>
    <name evidence="1" type="ORF">SERN_1892</name>
</gene>
<dbReference type="EMBL" id="RHPJ01000003">
    <property type="protein sequence ID" value="TGO04299.1"/>
    <property type="molecule type" value="Genomic_DNA"/>
</dbReference>
<dbReference type="Proteomes" id="UP000297318">
    <property type="component" value="Unassembled WGS sequence"/>
</dbReference>
<sequence>MSTDPERQAPLLALLDDVADVVQGARAMPMSASVIVNRAELLDLVAAARDAVPDQVAAADQIVSDAEAVLSRAKAEAAQILADARADGERLVSEHEITQGAHGRAAEIVAAAQARAVELEAGADSYCDSRLAQFEVDIDAVKQQVLAGRARLAARQGGRLE</sequence>
<dbReference type="AlphaFoldDB" id="A0A4Z1DZE8"/>
<reference evidence="1 2" key="1">
    <citation type="submission" date="2018-11" db="EMBL/GenBank/DDBJ databases">
        <title>Complete genome sequencing of the Actinobacteria Serinibacter sp. K3-2.</title>
        <authorList>
            <person name="Rakitin A.L."/>
            <person name="Beletsky A.V."/>
            <person name="Mardanov A.V."/>
            <person name="Ravin N.V."/>
            <person name="Gromova A.S."/>
            <person name="Filippova S.N."/>
            <person name="Gal'Chenko V.F."/>
        </authorList>
    </citation>
    <scope>NUCLEOTIDE SEQUENCE [LARGE SCALE GENOMIC DNA]</scope>
    <source>
        <strain evidence="1 2">K3-2</strain>
    </source>
</reference>
<evidence type="ECO:0000313" key="2">
    <source>
        <dbReference type="Proteomes" id="UP000297318"/>
    </source>
</evidence>
<proteinExistence type="predicted"/>
<dbReference type="GO" id="GO:0051301">
    <property type="term" value="P:cell division"/>
    <property type="evidence" value="ECO:0007669"/>
    <property type="project" value="UniProtKB-KW"/>
</dbReference>
<comment type="caution">
    <text evidence="1">The sequence shown here is derived from an EMBL/GenBank/DDBJ whole genome shotgun (WGS) entry which is preliminary data.</text>
</comment>
<keyword evidence="1" id="KW-0131">Cell cycle</keyword>
<evidence type="ECO:0000313" key="1">
    <source>
        <dbReference type="EMBL" id="TGO04299.1"/>
    </source>
</evidence>
<dbReference type="RefSeq" id="WP_135849921.1">
    <property type="nucleotide sequence ID" value="NZ_RHPJ01000003.1"/>
</dbReference>
<accession>A0A4Z1DZE8</accession>
<protein>
    <submittedName>
        <fullName evidence="1">Cell division initiation protein</fullName>
    </submittedName>
</protein>
<dbReference type="OrthoDB" id="3291843at2"/>